<feature type="region of interest" description="Disordered" evidence="1">
    <location>
        <begin position="41"/>
        <end position="72"/>
    </location>
</feature>
<reference evidence="2" key="1">
    <citation type="submission" date="2021-01" db="EMBL/GenBank/DDBJ databases">
        <authorList>
            <person name="Corre E."/>
            <person name="Pelletier E."/>
            <person name="Niang G."/>
            <person name="Scheremetjew M."/>
            <person name="Finn R."/>
            <person name="Kale V."/>
            <person name="Holt S."/>
            <person name="Cochrane G."/>
            <person name="Meng A."/>
            <person name="Brown T."/>
            <person name="Cohen L."/>
        </authorList>
    </citation>
    <scope>NUCLEOTIDE SEQUENCE</scope>
</reference>
<accession>A0A7S1B197</accession>
<protein>
    <submittedName>
        <fullName evidence="2">Uncharacterized protein</fullName>
    </submittedName>
</protein>
<evidence type="ECO:0000256" key="1">
    <source>
        <dbReference type="SAM" id="MobiDB-lite"/>
    </source>
</evidence>
<proteinExistence type="predicted"/>
<gene>
    <name evidence="2" type="ORF">NSCI0253_LOCUS46108</name>
</gene>
<name>A0A7S1B197_NOCSC</name>
<sequence>MGVVSIGLWKAGCVPSGPVNGTTAGAAWYFRLFLRPDRQEQQGKAIAAMPKPQTQHTMSTAQNHAHQGHPPPSVDVVVVVVEVVATTTRTPKDRKHVKDKNCGLIVMASHE</sequence>
<organism evidence="2">
    <name type="scientific">Noctiluca scintillans</name>
    <name type="common">Sea sparkle</name>
    <name type="synonym">Red tide dinoflagellate</name>
    <dbReference type="NCBI Taxonomy" id="2966"/>
    <lineage>
        <taxon>Eukaryota</taxon>
        <taxon>Sar</taxon>
        <taxon>Alveolata</taxon>
        <taxon>Dinophyceae</taxon>
        <taxon>Noctilucales</taxon>
        <taxon>Noctilucaceae</taxon>
        <taxon>Noctiluca</taxon>
    </lineage>
</organism>
<dbReference type="AlphaFoldDB" id="A0A7S1B197"/>
<dbReference type="EMBL" id="HBFQ01064969">
    <property type="protein sequence ID" value="CAD8871751.1"/>
    <property type="molecule type" value="Transcribed_RNA"/>
</dbReference>
<feature type="compositionally biased region" description="Polar residues" evidence="1">
    <location>
        <begin position="52"/>
        <end position="65"/>
    </location>
</feature>
<evidence type="ECO:0000313" key="2">
    <source>
        <dbReference type="EMBL" id="CAD8871751.1"/>
    </source>
</evidence>